<accession>D1QWI0</accession>
<protein>
    <recommendedName>
        <fullName evidence="3">Lipoprotein</fullName>
    </recommendedName>
</protein>
<dbReference type="HOGENOM" id="CLU_3220220_0_0_10"/>
<gene>
    <name evidence="1" type="ORF">HMPREF0971_03377</name>
</gene>
<sequence length="44" mass="4884">MKYILIIVMVSLSVCISTACSGLGNKTKRKIIKVWIQLFVGKLS</sequence>
<dbReference type="AlphaFoldDB" id="D1QWI0"/>
<evidence type="ECO:0000313" key="2">
    <source>
        <dbReference type="Proteomes" id="UP000004079"/>
    </source>
</evidence>
<dbReference type="STRING" id="649760.HMPREF0971_03377"/>
<organism evidence="1 2">
    <name type="scientific">Segatella oris F0302</name>
    <dbReference type="NCBI Taxonomy" id="649760"/>
    <lineage>
        <taxon>Bacteria</taxon>
        <taxon>Pseudomonadati</taxon>
        <taxon>Bacteroidota</taxon>
        <taxon>Bacteroidia</taxon>
        <taxon>Bacteroidales</taxon>
        <taxon>Prevotellaceae</taxon>
        <taxon>Segatella</taxon>
    </lineage>
</organism>
<proteinExistence type="predicted"/>
<evidence type="ECO:0008006" key="3">
    <source>
        <dbReference type="Google" id="ProtNLM"/>
    </source>
</evidence>
<reference evidence="1 2" key="1">
    <citation type="submission" date="2009-11" db="EMBL/GenBank/DDBJ databases">
        <authorList>
            <person name="Weinstock G."/>
            <person name="Sodergren E."/>
            <person name="Clifton S."/>
            <person name="Fulton L."/>
            <person name="Fulton B."/>
            <person name="Courtney L."/>
            <person name="Fronick C."/>
            <person name="Harrison M."/>
            <person name="Strong C."/>
            <person name="Farmer C."/>
            <person name="Delahaunty K."/>
            <person name="Markovic C."/>
            <person name="Hall O."/>
            <person name="Minx P."/>
            <person name="Tomlinson C."/>
            <person name="Mitreva M."/>
            <person name="Nelson J."/>
            <person name="Hou S."/>
            <person name="Wollam A."/>
            <person name="Pepin K.H."/>
            <person name="Johnson M."/>
            <person name="Bhonagiri V."/>
            <person name="Nash W.E."/>
            <person name="Warren W."/>
            <person name="Chinwalla A."/>
            <person name="Mardis E.R."/>
            <person name="Wilson R.K."/>
        </authorList>
    </citation>
    <scope>NUCLEOTIDE SEQUENCE [LARGE SCALE GENOMIC DNA]</scope>
    <source>
        <strain evidence="1 2">F0302</strain>
    </source>
</reference>
<evidence type="ECO:0000313" key="1">
    <source>
        <dbReference type="EMBL" id="EFB30323.1"/>
    </source>
</evidence>
<name>D1QWI0_9BACT</name>
<dbReference type="PROSITE" id="PS51257">
    <property type="entry name" value="PROKAR_LIPOPROTEIN"/>
    <property type="match status" value="1"/>
</dbReference>
<dbReference type="EMBL" id="ACUZ02000085">
    <property type="protein sequence ID" value="EFB30323.1"/>
    <property type="molecule type" value="Genomic_DNA"/>
</dbReference>
<comment type="caution">
    <text evidence="1">The sequence shown here is derived from an EMBL/GenBank/DDBJ whole genome shotgun (WGS) entry which is preliminary data.</text>
</comment>
<dbReference type="Proteomes" id="UP000004079">
    <property type="component" value="Unassembled WGS sequence"/>
</dbReference>